<evidence type="ECO:0000256" key="10">
    <source>
        <dbReference type="ARBA" id="ARBA00044900"/>
    </source>
</evidence>
<dbReference type="SUPFAM" id="SSF103473">
    <property type="entry name" value="MFS general substrate transporter"/>
    <property type="match status" value="1"/>
</dbReference>
<comment type="catalytic activity">
    <reaction evidence="10">
        <text>L-lysyl-L-lysine(out) = L-lysyl-L-lysine(in)</text>
        <dbReference type="Rhea" id="RHEA:79403"/>
        <dbReference type="ChEBI" id="CHEBI:229956"/>
    </reaction>
</comment>
<comment type="catalytic activity">
    <reaction evidence="11">
        <text>L-arginyl-glycine(out) = L-arginyl-glycine(in)</text>
        <dbReference type="Rhea" id="RHEA:79391"/>
        <dbReference type="ChEBI" id="CHEBI:229955"/>
    </reaction>
</comment>
<feature type="transmembrane region" description="Helical" evidence="19">
    <location>
        <begin position="215"/>
        <end position="237"/>
    </location>
</feature>
<dbReference type="InterPro" id="IPR011701">
    <property type="entry name" value="MFS"/>
</dbReference>
<dbReference type="InterPro" id="IPR052187">
    <property type="entry name" value="MFSD1"/>
</dbReference>
<comment type="catalytic activity">
    <reaction evidence="6">
        <text>L-lysyl-L-alpha-amino acid(out) = L-lysyl-L-alpha-amino acid(in)</text>
        <dbReference type="Rhea" id="RHEA:79387"/>
        <dbReference type="ChEBI" id="CHEBI:229965"/>
    </reaction>
</comment>
<evidence type="ECO:0000256" key="11">
    <source>
        <dbReference type="ARBA" id="ARBA00044903"/>
    </source>
</evidence>
<name>W9YIT5_9EURO</name>
<proteinExistence type="predicted"/>
<dbReference type="Gene3D" id="1.20.1250.20">
    <property type="entry name" value="MFS general substrate transporter like domains"/>
    <property type="match status" value="1"/>
</dbReference>
<evidence type="ECO:0000256" key="8">
    <source>
        <dbReference type="ARBA" id="ARBA00044898"/>
    </source>
</evidence>
<feature type="transmembrane region" description="Helical" evidence="19">
    <location>
        <begin position="272"/>
        <end position="294"/>
    </location>
</feature>
<comment type="caution">
    <text evidence="20">The sequence shown here is derived from an EMBL/GenBank/DDBJ whole genome shotgun (WGS) entry which is preliminary data.</text>
</comment>
<evidence type="ECO:0000313" key="20">
    <source>
        <dbReference type="EMBL" id="EXJ82209.1"/>
    </source>
</evidence>
<dbReference type="Proteomes" id="UP000019478">
    <property type="component" value="Unassembled WGS sequence"/>
</dbReference>
<dbReference type="eggNOG" id="KOG4686">
    <property type="taxonomic scope" value="Eukaryota"/>
</dbReference>
<keyword evidence="19" id="KW-1133">Transmembrane helix</keyword>
<evidence type="ECO:0000256" key="16">
    <source>
        <dbReference type="ARBA" id="ARBA00045018"/>
    </source>
</evidence>
<evidence type="ECO:0000256" key="9">
    <source>
        <dbReference type="ARBA" id="ARBA00044899"/>
    </source>
</evidence>
<comment type="catalytic activity">
    <reaction evidence="7">
        <text>L-alpha-aminoacyl-L-lysine(out) = L-alpha-aminoacyl-L-lysine(in)</text>
        <dbReference type="Rhea" id="RHEA:79383"/>
        <dbReference type="ChEBI" id="CHEBI:229966"/>
    </reaction>
</comment>
<evidence type="ECO:0000256" key="4">
    <source>
        <dbReference type="ARBA" id="ARBA00044881"/>
    </source>
</evidence>
<feature type="transmembrane region" description="Helical" evidence="19">
    <location>
        <begin position="496"/>
        <end position="516"/>
    </location>
</feature>
<feature type="transmembrane region" description="Helical" evidence="19">
    <location>
        <begin position="341"/>
        <end position="362"/>
    </location>
</feature>
<evidence type="ECO:0000256" key="15">
    <source>
        <dbReference type="ARBA" id="ARBA00044985"/>
    </source>
</evidence>
<evidence type="ECO:0000256" key="7">
    <source>
        <dbReference type="ARBA" id="ARBA00044893"/>
    </source>
</evidence>
<comment type="subcellular location">
    <subcellularLocation>
        <location evidence="1">Membrane</location>
        <topology evidence="1">Multi-pass membrane protein</topology>
    </subcellularLocation>
</comment>
<feature type="transmembrane region" description="Helical" evidence="19">
    <location>
        <begin position="398"/>
        <end position="418"/>
    </location>
</feature>
<comment type="catalytic activity">
    <reaction evidence="13">
        <text>L-alanyl-L-lysine(out) = L-alanyl-L-lysine(in)</text>
        <dbReference type="Rhea" id="RHEA:79415"/>
        <dbReference type="ChEBI" id="CHEBI:192470"/>
    </reaction>
</comment>
<feature type="transmembrane region" description="Helical" evidence="19">
    <location>
        <begin position="430"/>
        <end position="452"/>
    </location>
</feature>
<dbReference type="OrthoDB" id="424834at2759"/>
<comment type="catalytic activity">
    <reaction evidence="5">
        <text>L-alpha-aminoacyl-L-histidine(out) = L-alpha-aminoacyl-L-histidine(in)</text>
        <dbReference type="Rhea" id="RHEA:79375"/>
        <dbReference type="ChEBI" id="CHEBI:229967"/>
    </reaction>
</comment>
<feature type="transmembrane region" description="Helical" evidence="19">
    <location>
        <begin position="314"/>
        <end position="334"/>
    </location>
</feature>
<comment type="catalytic activity">
    <reaction evidence="2">
        <text>L-lysyl-L-alanine(out) = L-lysyl-L-alanine(in)</text>
        <dbReference type="Rhea" id="RHEA:79399"/>
        <dbReference type="ChEBI" id="CHEBI:229954"/>
    </reaction>
</comment>
<evidence type="ECO:0000256" key="3">
    <source>
        <dbReference type="ARBA" id="ARBA00044878"/>
    </source>
</evidence>
<comment type="catalytic activity">
    <reaction evidence="14">
        <text>L-lysyl-glycine(out) = L-lysyl-glycine(in)</text>
        <dbReference type="Rhea" id="RHEA:79407"/>
        <dbReference type="ChEBI" id="CHEBI:191202"/>
    </reaction>
</comment>
<evidence type="ECO:0000313" key="21">
    <source>
        <dbReference type="Proteomes" id="UP000019478"/>
    </source>
</evidence>
<evidence type="ECO:0000256" key="6">
    <source>
        <dbReference type="ARBA" id="ARBA00044891"/>
    </source>
</evidence>
<dbReference type="HOGENOM" id="CLU_024516_1_1_1"/>
<protein>
    <recommendedName>
        <fullName evidence="15">Lysosomal dipeptide transporter MFSD1</fullName>
    </recommendedName>
    <alternativeName>
        <fullName evidence="16">Major facilitator superfamily domain-containing protein 1</fullName>
    </alternativeName>
</protein>
<dbReference type="RefSeq" id="XP_007734332.1">
    <property type="nucleotide sequence ID" value="XM_007736142.1"/>
</dbReference>
<reference evidence="20 21" key="1">
    <citation type="submission" date="2013-03" db="EMBL/GenBank/DDBJ databases">
        <title>The Genome Sequence of Capronia epimyces CBS 606.96.</title>
        <authorList>
            <consortium name="The Broad Institute Genomics Platform"/>
            <person name="Cuomo C."/>
            <person name="de Hoog S."/>
            <person name="Gorbushina A."/>
            <person name="Walker B."/>
            <person name="Young S.K."/>
            <person name="Zeng Q."/>
            <person name="Gargeya S."/>
            <person name="Fitzgerald M."/>
            <person name="Haas B."/>
            <person name="Abouelleil A."/>
            <person name="Allen A.W."/>
            <person name="Alvarado L."/>
            <person name="Arachchi H.M."/>
            <person name="Berlin A.M."/>
            <person name="Chapman S.B."/>
            <person name="Gainer-Dewar J."/>
            <person name="Goldberg J."/>
            <person name="Griggs A."/>
            <person name="Gujja S."/>
            <person name="Hansen M."/>
            <person name="Howarth C."/>
            <person name="Imamovic A."/>
            <person name="Ireland A."/>
            <person name="Larimer J."/>
            <person name="McCowan C."/>
            <person name="Murphy C."/>
            <person name="Pearson M."/>
            <person name="Poon T.W."/>
            <person name="Priest M."/>
            <person name="Roberts A."/>
            <person name="Saif S."/>
            <person name="Shea T."/>
            <person name="Sisk P."/>
            <person name="Sykes S."/>
            <person name="Wortman J."/>
            <person name="Nusbaum C."/>
            <person name="Birren B."/>
        </authorList>
    </citation>
    <scope>NUCLEOTIDE SEQUENCE [LARGE SCALE GENOMIC DNA]</scope>
    <source>
        <strain evidence="20 21">CBS 606.96</strain>
    </source>
</reference>
<evidence type="ECO:0000256" key="19">
    <source>
        <dbReference type="SAM" id="Phobius"/>
    </source>
</evidence>
<dbReference type="GO" id="GO:0016020">
    <property type="term" value="C:membrane"/>
    <property type="evidence" value="ECO:0007669"/>
    <property type="project" value="UniProtKB-SubCell"/>
</dbReference>
<dbReference type="InterPro" id="IPR036259">
    <property type="entry name" value="MFS_trans_sf"/>
</dbReference>
<accession>W9YIT5</accession>
<evidence type="ECO:0000256" key="12">
    <source>
        <dbReference type="ARBA" id="ARBA00044912"/>
    </source>
</evidence>
<dbReference type="Pfam" id="PF07690">
    <property type="entry name" value="MFS_1"/>
    <property type="match status" value="1"/>
</dbReference>
<dbReference type="GeneID" id="19170132"/>
<comment type="catalytic activity">
    <reaction evidence="8">
        <text>L-aspartyl-L-lysine(out) = L-aspartyl-L-lysine(in)</text>
        <dbReference type="Rhea" id="RHEA:79411"/>
        <dbReference type="ChEBI" id="CHEBI:229953"/>
    </reaction>
</comment>
<feature type="transmembrane region" description="Helical" evidence="19">
    <location>
        <begin position="368"/>
        <end position="386"/>
    </location>
</feature>
<organism evidence="20 21">
    <name type="scientific">Capronia epimyces CBS 606.96</name>
    <dbReference type="NCBI Taxonomy" id="1182542"/>
    <lineage>
        <taxon>Eukaryota</taxon>
        <taxon>Fungi</taxon>
        <taxon>Dikarya</taxon>
        <taxon>Ascomycota</taxon>
        <taxon>Pezizomycotina</taxon>
        <taxon>Eurotiomycetes</taxon>
        <taxon>Chaetothyriomycetidae</taxon>
        <taxon>Chaetothyriales</taxon>
        <taxon>Herpotrichiellaceae</taxon>
        <taxon>Capronia</taxon>
    </lineage>
</organism>
<evidence type="ECO:0000256" key="1">
    <source>
        <dbReference type="ARBA" id="ARBA00004141"/>
    </source>
</evidence>
<keyword evidence="19" id="KW-0812">Transmembrane</keyword>
<evidence type="ECO:0000256" key="17">
    <source>
        <dbReference type="ARBA" id="ARBA00045709"/>
    </source>
</evidence>
<comment type="catalytic activity">
    <reaction evidence="4">
        <text>L-alpha-aminoacyl-L-arginine(out) = L-alpha-aminoacyl-L-arginine(in)</text>
        <dbReference type="Rhea" id="RHEA:79367"/>
        <dbReference type="ChEBI" id="CHEBI:229968"/>
    </reaction>
</comment>
<evidence type="ECO:0000256" key="18">
    <source>
        <dbReference type="ARBA" id="ARBA00046376"/>
    </source>
</evidence>
<evidence type="ECO:0000256" key="5">
    <source>
        <dbReference type="ARBA" id="ARBA00044884"/>
    </source>
</evidence>
<comment type="subunit">
    <text evidence="18">Homodimer. Interacts with lysosomal protein GLMP (via lumenal domain); the interaction starts while both proteins are still in the endoplasmic reticulum and is required for stabilization of MFSD1 in lysosomes but has no direct effect on its targeting to lysosomes or transporter activity.</text>
</comment>
<gene>
    <name evidence="20" type="ORF">A1O3_06022</name>
</gene>
<keyword evidence="21" id="KW-1185">Reference proteome</keyword>
<dbReference type="PANTHER" id="PTHR23512">
    <property type="entry name" value="MAJOR FACILITATOR SUPERFAMILY DOMAIN-CONTAINING PROTEIN 1"/>
    <property type="match status" value="1"/>
</dbReference>
<evidence type="ECO:0000256" key="2">
    <source>
        <dbReference type="ARBA" id="ARBA00044876"/>
    </source>
</evidence>
<comment type="catalytic activity">
    <reaction evidence="9">
        <text>L-arginyl-L-alpha-amino acid(out) = L-arginyl-L-alpha-amino acid(in)</text>
        <dbReference type="Rhea" id="RHEA:79371"/>
        <dbReference type="ChEBI" id="CHEBI:84315"/>
    </reaction>
</comment>
<evidence type="ECO:0000256" key="13">
    <source>
        <dbReference type="ARBA" id="ARBA00044919"/>
    </source>
</evidence>
<dbReference type="EMBL" id="AMGY01000005">
    <property type="protein sequence ID" value="EXJ82209.1"/>
    <property type="molecule type" value="Genomic_DNA"/>
</dbReference>
<keyword evidence="19" id="KW-0472">Membrane</keyword>
<comment type="catalytic activity">
    <reaction evidence="3">
        <text>L-histidyl-glycine(out) = L-histidyl-glycine(in)</text>
        <dbReference type="Rhea" id="RHEA:79395"/>
        <dbReference type="ChEBI" id="CHEBI:229957"/>
    </reaction>
</comment>
<dbReference type="GO" id="GO:0022857">
    <property type="term" value="F:transmembrane transporter activity"/>
    <property type="evidence" value="ECO:0007669"/>
    <property type="project" value="InterPro"/>
</dbReference>
<comment type="function">
    <text evidence="17">Lysosomal dipeptide uniporter that selectively exports lysine, arginine or histidine-containing dipeptides with a net positive charge from the lysosome lumen into the cytosol. Could play a role in a specific type of protein O-glycosylation indirectly regulating macrophages migration and tissue invasion. Also essential for liver homeostasis.</text>
</comment>
<evidence type="ECO:0000256" key="14">
    <source>
        <dbReference type="ARBA" id="ARBA00044924"/>
    </source>
</evidence>
<feature type="transmembrane region" description="Helical" evidence="19">
    <location>
        <begin position="118"/>
        <end position="137"/>
    </location>
</feature>
<dbReference type="PANTHER" id="PTHR23512:SF12">
    <property type="entry name" value="TRANSPORTER, PUTATIVE (AFU_ORTHOLOGUE AFUA_4G00260)-RELATED"/>
    <property type="match status" value="1"/>
</dbReference>
<dbReference type="AlphaFoldDB" id="W9YIT5"/>
<sequence>MTGQLHRSLESPPLAPQLELLAIEKRGTRVDAVAAQSASHTLPRSSPEQPKKDVPVLGFGSQWSSDLTGVLKSTLKKELKINNTQFSLLESSEDFTITALMLVGGIVTDRIGGASAMLYGNAIYTVGSILVAAAAQIRSYKFMVAGRVVRSLGGIATQVAQHKVFSSWFAPNDGFASTLGFELGMGNVGAFAGKASANIIAKACLLHSNTGDFAWVFWVAVFMNLLTNMMTGIFYWFTKMANRKFQGSQDPATGEMLNEKNRRFELRKVLELPWMFWCIQAFSLFETSTVIVFLQNATELAEQRFSTSSISAGWYSAALQYAGCFIFPLLGIFLDMFGNRLSVLLFYSLGVFTSMCLVRFASHTSGTAASFGVFGFTYCFGLTTIIDSIRTSMWHSSVFGSAYSLKFTMNNAVITGAIQDRDNNVYDNVTIVYLVLAACSVAVSLFLIALSWKSVDLGLLQWTRKQRISNGATINERKRQFYEKDGARNRLLSKTCFGICVLLVFGSWGAYFWGIATENHD</sequence>
<comment type="catalytic activity">
    <reaction evidence="12">
        <text>L-histidyl-L-alpha-amino acid(out) = L-histidyl-L-alpha-amino acid(in)</text>
        <dbReference type="Rhea" id="RHEA:79379"/>
        <dbReference type="ChEBI" id="CHEBI:229964"/>
    </reaction>
</comment>